<name>C0EGK8_9FIRM</name>
<reference evidence="1 2" key="1">
    <citation type="submission" date="2009-01" db="EMBL/GenBank/DDBJ databases">
        <authorList>
            <person name="Fulton L."/>
            <person name="Clifton S."/>
            <person name="Fulton B."/>
            <person name="Xu J."/>
            <person name="Minx P."/>
            <person name="Pepin K.H."/>
            <person name="Johnson M."/>
            <person name="Bhonagiri V."/>
            <person name="Nash W.E."/>
            <person name="Mardis E.R."/>
            <person name="Wilson R.K."/>
        </authorList>
    </citation>
    <scope>NUCLEOTIDE SEQUENCE [LARGE SCALE GENOMIC DNA]</scope>
    <source>
        <strain evidence="1 2">DSM 5476</strain>
    </source>
</reference>
<comment type="caution">
    <text evidence="1">The sequence shown here is derived from an EMBL/GenBank/DDBJ whole genome shotgun (WGS) entry which is preliminary data.</text>
</comment>
<dbReference type="HOGENOM" id="CLU_2842076_0_0_9"/>
<dbReference type="EMBL" id="ACEC01000103">
    <property type="protein sequence ID" value="EEG29411.1"/>
    <property type="molecule type" value="Genomic_DNA"/>
</dbReference>
<reference evidence="1 2" key="2">
    <citation type="submission" date="2009-02" db="EMBL/GenBank/DDBJ databases">
        <title>Draft genome sequence of Clostridium methylpentosum (DSM 5476).</title>
        <authorList>
            <person name="Sudarsanam P."/>
            <person name="Ley R."/>
            <person name="Guruge J."/>
            <person name="Turnbaugh P.J."/>
            <person name="Mahowald M."/>
            <person name="Liep D."/>
            <person name="Gordon J."/>
        </authorList>
    </citation>
    <scope>NUCLEOTIDE SEQUENCE [LARGE SCALE GENOMIC DNA]</scope>
    <source>
        <strain evidence="1 2">DSM 5476</strain>
    </source>
</reference>
<evidence type="ECO:0000313" key="2">
    <source>
        <dbReference type="Proteomes" id="UP000003340"/>
    </source>
</evidence>
<gene>
    <name evidence="1" type="ORF">CLOSTMETH_03001</name>
</gene>
<keyword evidence="2" id="KW-1185">Reference proteome</keyword>
<proteinExistence type="predicted"/>
<organism evidence="1 2">
    <name type="scientific">[Clostridium] methylpentosum DSM 5476</name>
    <dbReference type="NCBI Taxonomy" id="537013"/>
    <lineage>
        <taxon>Bacteria</taxon>
        <taxon>Bacillati</taxon>
        <taxon>Bacillota</taxon>
        <taxon>Clostridia</taxon>
        <taxon>Eubacteriales</taxon>
        <taxon>Oscillospiraceae</taxon>
        <taxon>Oscillospiraceae incertae sedis</taxon>
    </lineage>
</organism>
<dbReference type="AlphaFoldDB" id="C0EGK8"/>
<dbReference type="Proteomes" id="UP000003340">
    <property type="component" value="Unassembled WGS sequence"/>
</dbReference>
<dbReference type="STRING" id="537013.CLOSTMETH_03001"/>
<protein>
    <submittedName>
        <fullName evidence="1">Uncharacterized protein</fullName>
    </submittedName>
</protein>
<sequence length="65" mass="7378">MLHWENEFTTEKRMAEPLGFPLPALHATTPPLYWKGETPKSSPVAYAFPRLWEIKTTSSGGLHKP</sequence>
<accession>C0EGK8</accession>
<evidence type="ECO:0000313" key="1">
    <source>
        <dbReference type="EMBL" id="EEG29411.1"/>
    </source>
</evidence>